<dbReference type="RefSeq" id="XP_015656764.1">
    <property type="nucleotide sequence ID" value="XM_015804786.1"/>
</dbReference>
<evidence type="ECO:0000256" key="2">
    <source>
        <dbReference type="SAM" id="Phobius"/>
    </source>
</evidence>
<evidence type="ECO:0000256" key="1">
    <source>
        <dbReference type="SAM" id="MobiDB-lite"/>
    </source>
</evidence>
<name>A0A0N1J4N7_LEPPY</name>
<dbReference type="OMA" id="SANRHYF"/>
<evidence type="ECO:0000313" key="4">
    <source>
        <dbReference type="Proteomes" id="UP000037923"/>
    </source>
</evidence>
<keyword evidence="2" id="KW-0472">Membrane</keyword>
<organism evidence="3 4">
    <name type="scientific">Leptomonas pyrrhocoris</name>
    <name type="common">Firebug parasite</name>
    <dbReference type="NCBI Taxonomy" id="157538"/>
    <lineage>
        <taxon>Eukaryota</taxon>
        <taxon>Discoba</taxon>
        <taxon>Euglenozoa</taxon>
        <taxon>Kinetoplastea</taxon>
        <taxon>Metakinetoplastina</taxon>
        <taxon>Trypanosomatida</taxon>
        <taxon>Trypanosomatidae</taxon>
        <taxon>Leishmaniinae</taxon>
        <taxon>Leptomonas</taxon>
    </lineage>
</organism>
<feature type="region of interest" description="Disordered" evidence="1">
    <location>
        <begin position="434"/>
        <end position="469"/>
    </location>
</feature>
<dbReference type="AlphaFoldDB" id="A0A0N1J4N7"/>
<feature type="compositionally biased region" description="Polar residues" evidence="1">
    <location>
        <begin position="444"/>
        <end position="455"/>
    </location>
</feature>
<feature type="compositionally biased region" description="Gly residues" evidence="1">
    <location>
        <begin position="720"/>
        <end position="731"/>
    </location>
</feature>
<dbReference type="Proteomes" id="UP000037923">
    <property type="component" value="Unassembled WGS sequence"/>
</dbReference>
<feature type="transmembrane region" description="Helical" evidence="2">
    <location>
        <begin position="56"/>
        <end position="80"/>
    </location>
</feature>
<keyword evidence="4" id="KW-1185">Reference proteome</keyword>
<feature type="region of interest" description="Disordered" evidence="1">
    <location>
        <begin position="765"/>
        <end position="812"/>
    </location>
</feature>
<keyword evidence="2" id="KW-0812">Transmembrane</keyword>
<feature type="compositionally biased region" description="Low complexity" evidence="1">
    <location>
        <begin position="182"/>
        <end position="193"/>
    </location>
</feature>
<feature type="region of interest" description="Disordered" evidence="1">
    <location>
        <begin position="944"/>
        <end position="1003"/>
    </location>
</feature>
<proteinExistence type="predicted"/>
<feature type="compositionally biased region" description="Polar residues" evidence="1">
    <location>
        <begin position="985"/>
        <end position="1001"/>
    </location>
</feature>
<dbReference type="EMBL" id="LGTL01000014">
    <property type="protein sequence ID" value="KPA78325.1"/>
    <property type="molecule type" value="Genomic_DNA"/>
</dbReference>
<evidence type="ECO:0000313" key="3">
    <source>
        <dbReference type="EMBL" id="KPA78324.1"/>
    </source>
</evidence>
<dbReference type="OrthoDB" id="273705at2759"/>
<feature type="compositionally biased region" description="Pro residues" evidence="1">
    <location>
        <begin position="617"/>
        <end position="639"/>
    </location>
</feature>
<comment type="caution">
    <text evidence="3">The sequence shown here is derived from an EMBL/GenBank/DDBJ whole genome shotgun (WGS) entry which is preliminary data.</text>
</comment>
<evidence type="ECO:0008006" key="5">
    <source>
        <dbReference type="Google" id="ProtNLM"/>
    </source>
</evidence>
<feature type="compositionally biased region" description="Basic and acidic residues" evidence="1">
    <location>
        <begin position="765"/>
        <end position="779"/>
    </location>
</feature>
<feature type="region of interest" description="Disordered" evidence="1">
    <location>
        <begin position="160"/>
        <end position="213"/>
    </location>
</feature>
<feature type="region of interest" description="Disordered" evidence="1">
    <location>
        <begin position="701"/>
        <end position="733"/>
    </location>
</feature>
<sequence>MKRWALAAKAREEDKSNESAANAMAEGKPEKPVVVKVPPRPLLDVAITLERFNPNFCVTTCSIVIIAMVMGSCFVVLGIPPLFLDDWKGKRIYVGIMVPLLTLLCTVLLYYVMQQPQRTFNTALMRMVRDMEHHSNYLSTAVDHVERELNARGVNIGAMANSSSFGGRPRGNLATPDESSLQQPQPQQQRAQQTGGGAGTSPQTATLHSRGSFGAATGGSDFLRGIDSLEESHDMVIATVHVGKEWKWFKDVLGQLKDTTLGGPTFPSLAYQRVMVRMLSTAIARVEKLILSLYFSSFLLHRVNAIAPLNLWGASAASVGTADWNRGDMHSRAEAALMKSAMAHPSGNNVSTPHRRQLRLPGDAGESPTESTFTLGNMHLRDSEAADLESPVFSAAGALDVRHDEETHTELTPPSQQKGFTLGSNVMLPQFTPLIGSGEMTPTGKPQRQGGSPTTAVAPATTKDAAGKREAPMAVGAAAPAAFDSKNSRHSDSTMAAAPFQLSTTKADVAANHVAPSDHHPPRSASDEDILVDVDVEGESVPLARMRRSRQAATKGGDGNNVKGGGLLAPRPAVSAQQPQRPHHVDATPNKQHPQQQQQLAAFDLADSPFPLGSPSASPPPVKPPLPPSPSSQHPPPPQVTGRHHTRQPGSAVVPNPSLTLHRGARFVHDEDTFFITILVHVRKARLTCFSRLYAAQAHVKDDGKERKHYFSKTDDAGGGRKGGGGGGSSSGGPFTLFHISDVAGEREGLTLQEQRLLSVAYCRPENHPERGSDGRRQPTDLSSLAVKDRQGSGGSLPGTEETPSPPNGLSERHVTSVYAEEVDSFIVALTLLADRPMRLTFLPTHIETVAHKDQSSTVSSSLTSLSPKAARGAASNQRHGATAAAGAINPEQDGLIPPLRTVPVLECVIDDVLCVLTRVEVMVDSAFETPSRILLVGVSLEDVSEGSERGVGDDDLDSLEETHRTRKPAQSSPDNSPNDRHGSSMATSRTQTLEGLTPGTTAAGYVHTCTVGQEFHEVITVEADSVSEEPSPPSP</sequence>
<protein>
    <recommendedName>
        <fullName evidence="5">Transmembrane protein</fullName>
    </recommendedName>
</protein>
<dbReference type="EMBL" id="LGTL01000014">
    <property type="protein sequence ID" value="KPA78324.1"/>
    <property type="molecule type" value="Genomic_DNA"/>
</dbReference>
<reference evidence="3 4" key="1">
    <citation type="submission" date="2015-07" db="EMBL/GenBank/DDBJ databases">
        <title>High-quality genome of monoxenous trypanosomatid Leptomonas pyrrhocoris.</title>
        <authorList>
            <person name="Flegontov P."/>
            <person name="Butenko A."/>
            <person name="Firsov S."/>
            <person name="Vlcek C."/>
            <person name="Logacheva M.D."/>
            <person name="Field M."/>
            <person name="Filatov D."/>
            <person name="Flegontova O."/>
            <person name="Gerasimov E."/>
            <person name="Jackson A.P."/>
            <person name="Kelly S."/>
            <person name="Opperdoes F."/>
            <person name="O'Reilly A."/>
            <person name="Votypka J."/>
            <person name="Yurchenko V."/>
            <person name="Lukes J."/>
        </authorList>
    </citation>
    <scope>NUCLEOTIDE SEQUENCE [LARGE SCALE GENOMIC DNA]</scope>
    <source>
        <strain evidence="3">H10</strain>
    </source>
</reference>
<dbReference type="VEuPathDB" id="TriTrypDB:LpyrH10_14_1730"/>
<keyword evidence="2" id="KW-1133">Transmembrane helix</keyword>
<feature type="region of interest" description="Disordered" evidence="1">
    <location>
        <begin position="343"/>
        <end position="371"/>
    </location>
</feature>
<feature type="transmembrane region" description="Helical" evidence="2">
    <location>
        <begin position="92"/>
        <end position="112"/>
    </location>
</feature>
<accession>A0A0N1J4N7</accession>
<feature type="region of interest" description="Disordered" evidence="1">
    <location>
        <begin position="1"/>
        <end position="27"/>
    </location>
</feature>
<feature type="compositionally biased region" description="Gly residues" evidence="1">
    <location>
        <begin position="556"/>
        <end position="567"/>
    </location>
</feature>
<gene>
    <name evidence="3" type="ORF">ABB37_06458</name>
</gene>
<feature type="region of interest" description="Disordered" evidence="1">
    <location>
        <begin position="541"/>
        <end position="658"/>
    </location>
</feature>
<dbReference type="RefSeq" id="XP_015656763.1">
    <property type="nucleotide sequence ID" value="XM_015804785.1"/>
</dbReference>
<dbReference type="GeneID" id="26906747"/>